<dbReference type="EMBL" id="CP036349">
    <property type="protein sequence ID" value="QDV72530.1"/>
    <property type="molecule type" value="Genomic_DNA"/>
</dbReference>
<keyword evidence="3" id="KW-1185">Reference proteome</keyword>
<sequence precursor="true">MRSLLALFLLPAIWMSANPASAIELPQVGSFDTSTPEVAFDVPATLACRDVTTPEFLAANPDMRLVEVVTPVSLLLFHGEAGKVDDMILEIDGAAAGLKVHDYAPRTELASDLAQPIEVKETIATDKSIAATIGAKLAPDVCLTPTLTAGTSKAESATVTRSELPPKQAIIVSGTTGGRSGVYYKLRRSSQSTLEGERMFRVTFAAPADWDGGSVEVRCLARGEKKWLFVDQRRVWNQTTTPMELRLVSHTTAKPVVDESAKE</sequence>
<proteinExistence type="predicted"/>
<organism evidence="2 3">
    <name type="scientific">Botrimarina mediterranea</name>
    <dbReference type="NCBI Taxonomy" id="2528022"/>
    <lineage>
        <taxon>Bacteria</taxon>
        <taxon>Pseudomonadati</taxon>
        <taxon>Planctomycetota</taxon>
        <taxon>Planctomycetia</taxon>
        <taxon>Pirellulales</taxon>
        <taxon>Lacipirellulaceae</taxon>
        <taxon>Botrimarina</taxon>
    </lineage>
</organism>
<feature type="chain" id="PRO_5022217734" evidence="1">
    <location>
        <begin position="23"/>
        <end position="263"/>
    </location>
</feature>
<keyword evidence="1" id="KW-0732">Signal</keyword>
<feature type="signal peptide" evidence="1">
    <location>
        <begin position="1"/>
        <end position="22"/>
    </location>
</feature>
<evidence type="ECO:0000256" key="1">
    <source>
        <dbReference type="SAM" id="SignalP"/>
    </source>
</evidence>
<protein>
    <submittedName>
        <fullName evidence="2">Uncharacterized protein</fullName>
    </submittedName>
</protein>
<evidence type="ECO:0000313" key="2">
    <source>
        <dbReference type="EMBL" id="QDV72530.1"/>
    </source>
</evidence>
<dbReference type="Proteomes" id="UP000316426">
    <property type="component" value="Chromosome"/>
</dbReference>
<name>A0A518K421_9BACT</name>
<gene>
    <name evidence="2" type="ORF">Spa11_07080</name>
</gene>
<dbReference type="KEGG" id="bmei:Spa11_07080"/>
<accession>A0A518K421</accession>
<reference evidence="2 3" key="1">
    <citation type="submission" date="2019-02" db="EMBL/GenBank/DDBJ databases">
        <title>Deep-cultivation of Planctomycetes and their phenomic and genomic characterization uncovers novel biology.</title>
        <authorList>
            <person name="Wiegand S."/>
            <person name="Jogler M."/>
            <person name="Boedeker C."/>
            <person name="Pinto D."/>
            <person name="Vollmers J."/>
            <person name="Rivas-Marin E."/>
            <person name="Kohn T."/>
            <person name="Peeters S.H."/>
            <person name="Heuer A."/>
            <person name="Rast P."/>
            <person name="Oberbeckmann S."/>
            <person name="Bunk B."/>
            <person name="Jeske O."/>
            <person name="Meyerdierks A."/>
            <person name="Storesund J.E."/>
            <person name="Kallscheuer N."/>
            <person name="Luecker S."/>
            <person name="Lage O.M."/>
            <person name="Pohl T."/>
            <person name="Merkel B.J."/>
            <person name="Hornburger P."/>
            <person name="Mueller R.-W."/>
            <person name="Bruemmer F."/>
            <person name="Labrenz M."/>
            <person name="Spormann A.M."/>
            <person name="Op den Camp H."/>
            <person name="Overmann J."/>
            <person name="Amann R."/>
            <person name="Jetten M.S.M."/>
            <person name="Mascher T."/>
            <person name="Medema M.H."/>
            <person name="Devos D.P."/>
            <person name="Kaster A.-K."/>
            <person name="Ovreas L."/>
            <person name="Rohde M."/>
            <person name="Galperin M.Y."/>
            <person name="Jogler C."/>
        </authorList>
    </citation>
    <scope>NUCLEOTIDE SEQUENCE [LARGE SCALE GENOMIC DNA]</scope>
    <source>
        <strain evidence="2 3">Spa11</strain>
    </source>
</reference>
<dbReference type="RefSeq" id="WP_145107884.1">
    <property type="nucleotide sequence ID" value="NZ_CP036349.1"/>
</dbReference>
<dbReference type="AlphaFoldDB" id="A0A518K421"/>
<evidence type="ECO:0000313" key="3">
    <source>
        <dbReference type="Proteomes" id="UP000316426"/>
    </source>
</evidence>